<reference evidence="1 2" key="1">
    <citation type="journal article" date="2014" name="PLoS Genet.">
        <title>Phylogenetically driven sequencing of extremely halophilic archaea reveals strategies for static and dynamic osmo-response.</title>
        <authorList>
            <person name="Becker E.A."/>
            <person name="Seitzer P.M."/>
            <person name="Tritt A."/>
            <person name="Larsen D."/>
            <person name="Krusor M."/>
            <person name="Yao A.I."/>
            <person name="Wu D."/>
            <person name="Madern D."/>
            <person name="Eisen J.A."/>
            <person name="Darling A.E."/>
            <person name="Facciotti M.T."/>
        </authorList>
    </citation>
    <scope>NUCLEOTIDE SEQUENCE [LARGE SCALE GENOMIC DNA]</scope>
    <source>
        <strain evidence="1 2">DSM 13077</strain>
    </source>
</reference>
<keyword evidence="2" id="KW-1185">Reference proteome</keyword>
<dbReference type="Proteomes" id="UP000011591">
    <property type="component" value="Unassembled WGS sequence"/>
</dbReference>
<dbReference type="PATRIC" id="fig|1227491.4.peg.2116"/>
<dbReference type="AlphaFoldDB" id="M0B802"/>
<dbReference type="Gene3D" id="3.70.10.10">
    <property type="match status" value="1"/>
</dbReference>
<evidence type="ECO:0000313" key="2">
    <source>
        <dbReference type="Proteomes" id="UP000011591"/>
    </source>
</evidence>
<protein>
    <submittedName>
        <fullName evidence="1">DNA polymerase sliding clamp</fullName>
    </submittedName>
</protein>
<dbReference type="SUPFAM" id="SSF55979">
    <property type="entry name" value="DNA clamp"/>
    <property type="match status" value="2"/>
</dbReference>
<dbReference type="InterPro" id="IPR046938">
    <property type="entry name" value="DNA_clamp_sf"/>
</dbReference>
<dbReference type="RefSeq" id="WP_006665522.1">
    <property type="nucleotide sequence ID" value="NZ_AOIP01000022.1"/>
</dbReference>
<sequence length="256" mass="27645">MATTTHNAELDMYQVYLKGDVETTAFHRAIHTLGMFADAYRLEFTETSIDARLTDPSNTLACGVSVPIDYQTDHESVTIGVEHEDFDWATRFIGTPETATLRLNDGEERIQIMAGNGLDEAALVDPDSIREYSAPPEVLYQTTATLEAQAFKAAVGAVSSPVDAGLQLQARNGSLTLSPESSTDDWTIDAEIDGEDSVQAYSQSYLTDIASALPPEGDVTISFGADNLLRVSIGAACRETASAWFVLAPRLPEDDS</sequence>
<dbReference type="EMBL" id="AOIP01000022">
    <property type="protein sequence ID" value="ELZ05779.1"/>
    <property type="molecule type" value="Genomic_DNA"/>
</dbReference>
<dbReference type="OrthoDB" id="199920at2157"/>
<name>M0B802_9EURY</name>
<comment type="caution">
    <text evidence="1">The sequence shown here is derived from an EMBL/GenBank/DDBJ whole genome shotgun (WGS) entry which is preliminary data.</text>
</comment>
<accession>M0B802</accession>
<organism evidence="1 2">
    <name type="scientific">Natrialba aegyptia DSM 13077</name>
    <dbReference type="NCBI Taxonomy" id="1227491"/>
    <lineage>
        <taxon>Archaea</taxon>
        <taxon>Methanobacteriati</taxon>
        <taxon>Methanobacteriota</taxon>
        <taxon>Stenosarchaea group</taxon>
        <taxon>Halobacteria</taxon>
        <taxon>Halobacteriales</taxon>
        <taxon>Natrialbaceae</taxon>
        <taxon>Natrialba</taxon>
    </lineage>
</organism>
<gene>
    <name evidence="1" type="ORF">C480_10290</name>
</gene>
<evidence type="ECO:0000313" key="1">
    <source>
        <dbReference type="EMBL" id="ELZ05779.1"/>
    </source>
</evidence>
<proteinExistence type="predicted"/>